<dbReference type="Proteomes" id="UP000278351">
    <property type="component" value="Unassembled WGS sequence"/>
</dbReference>
<dbReference type="InterPro" id="IPR013762">
    <property type="entry name" value="Integrase-like_cat_sf"/>
</dbReference>
<gene>
    <name evidence="2" type="ORF">EGT74_23465</name>
</gene>
<dbReference type="EMBL" id="RPDH01000003">
    <property type="protein sequence ID" value="RPE05351.1"/>
    <property type="molecule type" value="Genomic_DNA"/>
</dbReference>
<evidence type="ECO:0000313" key="2">
    <source>
        <dbReference type="EMBL" id="RPE05351.1"/>
    </source>
</evidence>
<dbReference type="SUPFAM" id="SSF56349">
    <property type="entry name" value="DNA breaking-rejoining enzymes"/>
    <property type="match status" value="1"/>
</dbReference>
<protein>
    <recommendedName>
        <fullName evidence="4">Tyr recombinase domain-containing protein</fullName>
    </recommendedName>
</protein>
<dbReference type="GO" id="GO:0015074">
    <property type="term" value="P:DNA integration"/>
    <property type="evidence" value="ECO:0007669"/>
    <property type="project" value="InterPro"/>
</dbReference>
<keyword evidence="1" id="KW-0233">DNA recombination</keyword>
<reference evidence="2 3" key="1">
    <citation type="submission" date="2018-11" db="EMBL/GenBank/DDBJ databases">
        <title>Chitinophaga lutea sp.nov., isolate from arsenic contaminated soil.</title>
        <authorList>
            <person name="Zong Y."/>
        </authorList>
    </citation>
    <scope>NUCLEOTIDE SEQUENCE [LARGE SCALE GENOMIC DNA]</scope>
    <source>
        <strain evidence="2 3">ZY74</strain>
    </source>
</reference>
<dbReference type="Gene3D" id="1.10.443.10">
    <property type="entry name" value="Intergrase catalytic core"/>
    <property type="match status" value="1"/>
</dbReference>
<dbReference type="GO" id="GO:0006310">
    <property type="term" value="P:DNA recombination"/>
    <property type="evidence" value="ECO:0007669"/>
    <property type="project" value="UniProtKB-KW"/>
</dbReference>
<proteinExistence type="predicted"/>
<dbReference type="GO" id="GO:0003677">
    <property type="term" value="F:DNA binding"/>
    <property type="evidence" value="ECO:0007669"/>
    <property type="project" value="InterPro"/>
</dbReference>
<evidence type="ECO:0000313" key="3">
    <source>
        <dbReference type="Proteomes" id="UP000278351"/>
    </source>
</evidence>
<comment type="caution">
    <text evidence="2">The sequence shown here is derived from an EMBL/GenBank/DDBJ whole genome shotgun (WGS) entry which is preliminary data.</text>
</comment>
<dbReference type="OrthoDB" id="1098628at2"/>
<dbReference type="RefSeq" id="WP_123849677.1">
    <property type="nucleotide sequence ID" value="NZ_RPDH01000003.1"/>
</dbReference>
<sequence>MCLDNGVPLETVSRMLGHTNLRTTQIYARVTRRNISVNMDGLEKILFKGKGEFRVAKLRELYKRYKIAA</sequence>
<dbReference type="AlphaFoldDB" id="A0A3N4PKI6"/>
<accession>A0A3N4PKI6</accession>
<dbReference type="InterPro" id="IPR011010">
    <property type="entry name" value="DNA_brk_join_enz"/>
</dbReference>
<evidence type="ECO:0008006" key="4">
    <source>
        <dbReference type="Google" id="ProtNLM"/>
    </source>
</evidence>
<keyword evidence="3" id="KW-1185">Reference proteome</keyword>
<name>A0A3N4PKI6_9BACT</name>
<organism evidence="2 3">
    <name type="scientific">Chitinophaga lutea</name>
    <dbReference type="NCBI Taxonomy" id="2488634"/>
    <lineage>
        <taxon>Bacteria</taxon>
        <taxon>Pseudomonadati</taxon>
        <taxon>Bacteroidota</taxon>
        <taxon>Chitinophagia</taxon>
        <taxon>Chitinophagales</taxon>
        <taxon>Chitinophagaceae</taxon>
        <taxon>Chitinophaga</taxon>
    </lineage>
</organism>
<evidence type="ECO:0000256" key="1">
    <source>
        <dbReference type="ARBA" id="ARBA00023172"/>
    </source>
</evidence>